<sequence length="179" mass="20506">MPGARESSIRVFVAGPSERRGFAMRYFSSAVSAICRNFDAMSPPSTPFQRPEKAVLRERLVTTASPRTTTAWNWILTLFPAFDYDYSNCYWFLFLMSPDKARDLTSSLALLYNCFRTSEMKRNEVPENVEDYPDANLLYSVQEVPTSARAASLLAKRLRFDFATYFSSPAGQLLWRQYA</sequence>
<comment type="caution">
    <text evidence="1">The sequence shown here is derived from an EMBL/GenBank/DDBJ whole genome shotgun (WGS) entry which is preliminary data.</text>
</comment>
<keyword evidence="2" id="KW-1185">Reference proteome</keyword>
<reference evidence="1 2" key="1">
    <citation type="journal article" date="2015" name="Genome Biol.">
        <title>Comparative genomics of Steinernema reveals deeply conserved gene regulatory networks.</title>
        <authorList>
            <person name="Dillman A.R."/>
            <person name="Macchietto M."/>
            <person name="Porter C.F."/>
            <person name="Rogers A."/>
            <person name="Williams B."/>
            <person name="Antoshechkin I."/>
            <person name="Lee M.M."/>
            <person name="Goodwin Z."/>
            <person name="Lu X."/>
            <person name="Lewis E.E."/>
            <person name="Goodrich-Blair H."/>
            <person name="Stock S.P."/>
            <person name="Adams B.J."/>
            <person name="Sternberg P.W."/>
            <person name="Mortazavi A."/>
        </authorList>
    </citation>
    <scope>NUCLEOTIDE SEQUENCE [LARGE SCALE GENOMIC DNA]</scope>
    <source>
        <strain evidence="1 2">ALL</strain>
    </source>
</reference>
<dbReference type="Proteomes" id="UP000298663">
    <property type="component" value="Unassembled WGS sequence"/>
</dbReference>
<proteinExistence type="predicted"/>
<gene>
    <name evidence="1" type="ORF">L596_011712</name>
</gene>
<reference evidence="1 2" key="2">
    <citation type="journal article" date="2019" name="G3 (Bethesda)">
        <title>Hybrid Assembly of the Genome of the Entomopathogenic Nematode Steinernema carpocapsae Identifies the X-Chromosome.</title>
        <authorList>
            <person name="Serra L."/>
            <person name="Macchietto M."/>
            <person name="Macias-Munoz A."/>
            <person name="McGill C.J."/>
            <person name="Rodriguez I.M."/>
            <person name="Rodriguez B."/>
            <person name="Murad R."/>
            <person name="Mortazavi A."/>
        </authorList>
    </citation>
    <scope>NUCLEOTIDE SEQUENCE [LARGE SCALE GENOMIC DNA]</scope>
    <source>
        <strain evidence="1 2">ALL</strain>
    </source>
</reference>
<name>A0A4V6A4K2_STECR</name>
<dbReference type="AlphaFoldDB" id="A0A4V6A4K2"/>
<organism evidence="1 2">
    <name type="scientific">Steinernema carpocapsae</name>
    <name type="common">Entomopathogenic nematode</name>
    <dbReference type="NCBI Taxonomy" id="34508"/>
    <lineage>
        <taxon>Eukaryota</taxon>
        <taxon>Metazoa</taxon>
        <taxon>Ecdysozoa</taxon>
        <taxon>Nematoda</taxon>
        <taxon>Chromadorea</taxon>
        <taxon>Rhabditida</taxon>
        <taxon>Tylenchina</taxon>
        <taxon>Panagrolaimomorpha</taxon>
        <taxon>Strongyloidoidea</taxon>
        <taxon>Steinernematidae</taxon>
        <taxon>Steinernema</taxon>
    </lineage>
</organism>
<evidence type="ECO:0000313" key="1">
    <source>
        <dbReference type="EMBL" id="TKR87295.1"/>
    </source>
</evidence>
<dbReference type="EMBL" id="AZBU02000003">
    <property type="protein sequence ID" value="TKR87295.1"/>
    <property type="molecule type" value="Genomic_DNA"/>
</dbReference>
<evidence type="ECO:0000313" key="2">
    <source>
        <dbReference type="Proteomes" id="UP000298663"/>
    </source>
</evidence>
<accession>A0A4V6A4K2</accession>
<protein>
    <submittedName>
        <fullName evidence="1">Uncharacterized protein</fullName>
    </submittedName>
</protein>